<dbReference type="SUPFAM" id="SSF53098">
    <property type="entry name" value="Ribonuclease H-like"/>
    <property type="match status" value="1"/>
</dbReference>
<dbReference type="PANTHER" id="PTHR47331">
    <property type="entry name" value="PHD-TYPE DOMAIN-CONTAINING PROTEIN"/>
    <property type="match status" value="1"/>
</dbReference>
<dbReference type="InterPro" id="IPR036397">
    <property type="entry name" value="RNaseH_sf"/>
</dbReference>
<dbReference type="InterPro" id="IPR012337">
    <property type="entry name" value="RNaseH-like_sf"/>
</dbReference>
<dbReference type="AlphaFoldDB" id="A0AAV4RQ38"/>
<dbReference type="GO" id="GO:0003964">
    <property type="term" value="F:RNA-directed DNA polymerase activity"/>
    <property type="evidence" value="ECO:0007669"/>
    <property type="project" value="UniProtKB-KW"/>
</dbReference>
<accession>A0AAV4RQ38</accession>
<name>A0AAV4RQ38_9ARAC</name>
<comment type="caution">
    <text evidence="1">The sequence shown here is derived from an EMBL/GenBank/DDBJ whole genome shotgun (WGS) entry which is preliminary data.</text>
</comment>
<evidence type="ECO:0000313" key="1">
    <source>
        <dbReference type="EMBL" id="GIY24383.1"/>
    </source>
</evidence>
<keyword evidence="1" id="KW-0695">RNA-directed DNA polymerase</keyword>
<keyword evidence="1" id="KW-0548">Nucleotidyltransferase</keyword>
<sequence length="425" mass="48353">MDAGNDYPVASKVIRENFYVNDLLLSMNNPEEITQVCRKLSFSLWKRGFELRKWRSNSSDVLRRLNVTTEEENFEIHAKIIRILAYCRRFIIRCKLGTNIASEATYLYLSEIKSILFRHFPDELNSLQTGKTLSPSNKILSLNPFLDNGILRAGGRIRRSNLPFKSKHPILLPGSHKISAMIIQEAHIANLHAGQLTLLAHILKQSYWIVGAKRLTRKIVNKCVVCCRYYSKPVKQLLGDLSKARVEFSRAFTNCGCDFTGSIDIKLAKRRGKKSTKAYVALFVGLATKALHLELVGDLTSGSFISALKRFTSRRVYPSRIYCDNATNFIGARRKIDDVQEFINTINDNPKITYFLNTSEINWHFIPSSPHFGGIWEDGTKSVKFHLKRSISDCKLTFEEFSTLLCQIEAILNSRPLVSPGGPER</sequence>
<dbReference type="GO" id="GO:0003676">
    <property type="term" value="F:nucleic acid binding"/>
    <property type="evidence" value="ECO:0007669"/>
    <property type="project" value="InterPro"/>
</dbReference>
<dbReference type="Gene3D" id="3.30.420.10">
    <property type="entry name" value="Ribonuclease H-like superfamily/Ribonuclease H"/>
    <property type="match status" value="1"/>
</dbReference>
<protein>
    <submittedName>
        <fullName evidence="1">Reverse transcriptase</fullName>
    </submittedName>
</protein>
<proteinExistence type="predicted"/>
<gene>
    <name evidence="1" type="ORF">CDAR_369711</name>
</gene>
<dbReference type="EMBL" id="BPLQ01006679">
    <property type="protein sequence ID" value="GIY24383.1"/>
    <property type="molecule type" value="Genomic_DNA"/>
</dbReference>
<organism evidence="1 2">
    <name type="scientific">Caerostris darwini</name>
    <dbReference type="NCBI Taxonomy" id="1538125"/>
    <lineage>
        <taxon>Eukaryota</taxon>
        <taxon>Metazoa</taxon>
        <taxon>Ecdysozoa</taxon>
        <taxon>Arthropoda</taxon>
        <taxon>Chelicerata</taxon>
        <taxon>Arachnida</taxon>
        <taxon>Araneae</taxon>
        <taxon>Araneomorphae</taxon>
        <taxon>Entelegynae</taxon>
        <taxon>Araneoidea</taxon>
        <taxon>Araneidae</taxon>
        <taxon>Caerostris</taxon>
    </lineage>
</organism>
<dbReference type="Proteomes" id="UP001054837">
    <property type="component" value="Unassembled WGS sequence"/>
</dbReference>
<keyword evidence="1" id="KW-0808">Transferase</keyword>
<keyword evidence="2" id="KW-1185">Reference proteome</keyword>
<evidence type="ECO:0000313" key="2">
    <source>
        <dbReference type="Proteomes" id="UP001054837"/>
    </source>
</evidence>
<reference evidence="1 2" key="1">
    <citation type="submission" date="2021-06" db="EMBL/GenBank/DDBJ databases">
        <title>Caerostris darwini draft genome.</title>
        <authorList>
            <person name="Kono N."/>
            <person name="Arakawa K."/>
        </authorList>
    </citation>
    <scope>NUCLEOTIDE SEQUENCE [LARGE SCALE GENOMIC DNA]</scope>
</reference>